<comment type="caution">
    <text evidence="1">The sequence shown here is derived from an EMBL/GenBank/DDBJ whole genome shotgun (WGS) entry which is preliminary data.</text>
</comment>
<reference evidence="1" key="1">
    <citation type="journal article" date="2021" name="PeerJ">
        <title>Extensive microbial diversity within the chicken gut microbiome revealed by metagenomics and culture.</title>
        <authorList>
            <person name="Gilroy R."/>
            <person name="Ravi A."/>
            <person name="Getino M."/>
            <person name="Pursley I."/>
            <person name="Horton D.L."/>
            <person name="Alikhan N.F."/>
            <person name="Baker D."/>
            <person name="Gharbi K."/>
            <person name="Hall N."/>
            <person name="Watson M."/>
            <person name="Adriaenssens E.M."/>
            <person name="Foster-Nyarko E."/>
            <person name="Jarju S."/>
            <person name="Secka A."/>
            <person name="Antonio M."/>
            <person name="Oren A."/>
            <person name="Chaudhuri R.R."/>
            <person name="La Ragione R."/>
            <person name="Hildebrand F."/>
            <person name="Pallen M.J."/>
        </authorList>
    </citation>
    <scope>NUCLEOTIDE SEQUENCE</scope>
    <source>
        <strain evidence="1">3204</strain>
    </source>
</reference>
<dbReference type="AlphaFoldDB" id="A0A9D1ZN72"/>
<protein>
    <submittedName>
        <fullName evidence="1">DNA alkylation repair protein</fullName>
    </submittedName>
</protein>
<dbReference type="EMBL" id="DXCM01000049">
    <property type="protein sequence ID" value="HIY92719.1"/>
    <property type="molecule type" value="Genomic_DNA"/>
</dbReference>
<dbReference type="SUPFAM" id="SSF48371">
    <property type="entry name" value="ARM repeat"/>
    <property type="match status" value="1"/>
</dbReference>
<name>A0A9D1ZN72_9LACO</name>
<sequence>MLLKDLYSKEFLEELSREIRKEYSNFSEDKFVNACLATEWEDLKLMERSDVIVQKLHDQFPNDFEQTAPILLSIGSKFTGLAATCLPNYVAKYGLNDWDVSMQVLKILTQYSSAEFAIRPFLVKYPKITNDLMLTWSEDSNEDVRRLSSEGSRPRLPWGIRLNQYIKDPIPVMGILEKLIFDKSIYVQKSVANNLNDISKDNPEEVIKFAQRHWHQTERADWIITHGLRTLFKQGNPEVLKLLGYDNEVLEKLKEINFGVNKSKIKIGETSTLNYSFKNDDKLHLPVYIGYRVHYVRQNEKHSYKDFFVKKTDLKGKQLISGSTKIKWKQLSTRKLYPGHHVIDLLVNTKVVASIGIELEKG</sequence>
<evidence type="ECO:0000313" key="2">
    <source>
        <dbReference type="Proteomes" id="UP000824013"/>
    </source>
</evidence>
<gene>
    <name evidence="1" type="ORF">H9820_07220</name>
</gene>
<dbReference type="InterPro" id="IPR016024">
    <property type="entry name" value="ARM-type_fold"/>
</dbReference>
<dbReference type="Gene3D" id="1.25.40.290">
    <property type="entry name" value="ARM repeat domains"/>
    <property type="match status" value="1"/>
</dbReference>
<accession>A0A9D1ZN72</accession>
<evidence type="ECO:0000313" key="1">
    <source>
        <dbReference type="EMBL" id="HIY92719.1"/>
    </source>
</evidence>
<dbReference type="InterPro" id="IPR014825">
    <property type="entry name" value="DNA_alkylation"/>
</dbReference>
<dbReference type="Pfam" id="PF08713">
    <property type="entry name" value="DNA_alkylation"/>
    <property type="match status" value="1"/>
</dbReference>
<reference evidence="1" key="2">
    <citation type="submission" date="2021-04" db="EMBL/GenBank/DDBJ databases">
        <authorList>
            <person name="Gilroy R."/>
        </authorList>
    </citation>
    <scope>NUCLEOTIDE SEQUENCE</scope>
    <source>
        <strain evidence="1">3204</strain>
    </source>
</reference>
<proteinExistence type="predicted"/>
<dbReference type="Proteomes" id="UP000824013">
    <property type="component" value="Unassembled WGS sequence"/>
</dbReference>
<organism evidence="1 2">
    <name type="scientific">Candidatus Companilactobacillus pullicola</name>
    <dbReference type="NCBI Taxonomy" id="2838523"/>
    <lineage>
        <taxon>Bacteria</taxon>
        <taxon>Bacillati</taxon>
        <taxon>Bacillota</taxon>
        <taxon>Bacilli</taxon>
        <taxon>Lactobacillales</taxon>
        <taxon>Lactobacillaceae</taxon>
        <taxon>Companilactobacillus</taxon>
    </lineage>
</organism>